<organism evidence="1 2">
    <name type="scientific">Gonium pectorale</name>
    <name type="common">Green alga</name>
    <dbReference type="NCBI Taxonomy" id="33097"/>
    <lineage>
        <taxon>Eukaryota</taxon>
        <taxon>Viridiplantae</taxon>
        <taxon>Chlorophyta</taxon>
        <taxon>core chlorophytes</taxon>
        <taxon>Chlorophyceae</taxon>
        <taxon>CS clade</taxon>
        <taxon>Chlamydomonadales</taxon>
        <taxon>Volvocaceae</taxon>
        <taxon>Gonium</taxon>
    </lineage>
</organism>
<accession>A0A150FZ65</accession>
<dbReference type="AlphaFoldDB" id="A0A150FZ65"/>
<evidence type="ECO:0000313" key="1">
    <source>
        <dbReference type="EMBL" id="KXZ42879.1"/>
    </source>
</evidence>
<dbReference type="Gene3D" id="1.25.40.20">
    <property type="entry name" value="Ankyrin repeat-containing domain"/>
    <property type="match status" value="1"/>
</dbReference>
<dbReference type="EMBL" id="LSYV01000113">
    <property type="protein sequence ID" value="KXZ42879.1"/>
    <property type="molecule type" value="Genomic_DNA"/>
</dbReference>
<evidence type="ECO:0000313" key="2">
    <source>
        <dbReference type="Proteomes" id="UP000075714"/>
    </source>
</evidence>
<reference evidence="2" key="1">
    <citation type="journal article" date="2016" name="Nat. Commun.">
        <title>The Gonium pectorale genome demonstrates co-option of cell cycle regulation during the evolution of multicellularity.</title>
        <authorList>
            <person name="Hanschen E.R."/>
            <person name="Marriage T.N."/>
            <person name="Ferris P.J."/>
            <person name="Hamaji T."/>
            <person name="Toyoda A."/>
            <person name="Fujiyama A."/>
            <person name="Neme R."/>
            <person name="Noguchi H."/>
            <person name="Minakuchi Y."/>
            <person name="Suzuki M."/>
            <person name="Kawai-Toyooka H."/>
            <person name="Smith D.R."/>
            <person name="Sparks H."/>
            <person name="Anderson J."/>
            <person name="Bakaric R."/>
            <person name="Luria V."/>
            <person name="Karger A."/>
            <person name="Kirschner M.W."/>
            <person name="Durand P.M."/>
            <person name="Michod R.E."/>
            <person name="Nozaki H."/>
            <person name="Olson B.J."/>
        </authorList>
    </citation>
    <scope>NUCLEOTIDE SEQUENCE [LARGE SCALE GENOMIC DNA]</scope>
    <source>
        <strain evidence="2">NIES-2863</strain>
    </source>
</reference>
<evidence type="ECO:0008006" key="3">
    <source>
        <dbReference type="Google" id="ProtNLM"/>
    </source>
</evidence>
<dbReference type="GO" id="GO:0016020">
    <property type="term" value="C:membrane"/>
    <property type="evidence" value="ECO:0007669"/>
    <property type="project" value="TreeGrafter"/>
</dbReference>
<keyword evidence="2" id="KW-1185">Reference proteome</keyword>
<dbReference type="SUPFAM" id="SSF48403">
    <property type="entry name" value="Ankyrin repeat"/>
    <property type="match status" value="1"/>
</dbReference>
<dbReference type="OrthoDB" id="63514at2759"/>
<dbReference type="GO" id="GO:0005783">
    <property type="term" value="C:endoplasmic reticulum"/>
    <property type="evidence" value="ECO:0007669"/>
    <property type="project" value="TreeGrafter"/>
</dbReference>
<dbReference type="PANTHER" id="PTHR12393">
    <property type="entry name" value="SPHINGOMYELIN PHOSPHODIESTERASE RELATED"/>
    <property type="match status" value="1"/>
</dbReference>
<proteinExistence type="predicted"/>
<comment type="caution">
    <text evidence="1">The sequence shown here is derived from an EMBL/GenBank/DDBJ whole genome shotgun (WGS) entry which is preliminary data.</text>
</comment>
<dbReference type="GO" id="GO:0004620">
    <property type="term" value="F:phospholipase activity"/>
    <property type="evidence" value="ECO:0007669"/>
    <property type="project" value="TreeGrafter"/>
</dbReference>
<dbReference type="PANTHER" id="PTHR12393:SF6">
    <property type="entry name" value="SPHINGOMYELIN PHOSPHODIESTERASE 2"/>
    <property type="match status" value="1"/>
</dbReference>
<dbReference type="GO" id="GO:0071944">
    <property type="term" value="C:cell periphery"/>
    <property type="evidence" value="ECO:0007669"/>
    <property type="project" value="TreeGrafter"/>
</dbReference>
<dbReference type="GO" id="GO:0046513">
    <property type="term" value="P:ceramide biosynthetic process"/>
    <property type="evidence" value="ECO:0007669"/>
    <property type="project" value="TreeGrafter"/>
</dbReference>
<dbReference type="GO" id="GO:0030149">
    <property type="term" value="P:sphingolipid catabolic process"/>
    <property type="evidence" value="ECO:0007669"/>
    <property type="project" value="TreeGrafter"/>
</dbReference>
<gene>
    <name evidence="1" type="ORF">GPECTOR_113g291</name>
</gene>
<sequence length="574" mass="62714">MAAPSLLATTAAGIWIPSIIDRISRLLPRNEVACSLRVVDKATVAMLRMPEFMTVRLSEPVPHHAFTWRWGCPGAMRELTFRGRRKVLRLTAASGATTNLAFAARAARCRLTYDVVYAAGKAGQPGSCALLEGLGCDMGGALHGAAAGGHLSLWEELMAGWTGAKRSPLLDIREAARAGHAQVLERMVQRYREHAPLRPRSDGVWDLVCAVAEGCDLATLRRFFVELLDPDGDWDDLELWEGDDELWIEEARVMMVEAAARSHTPDWRAKLEWLESRGFPQTWEAFTSAAERPDALERFAWLAQRGYPRRPEVDGDDDGYAASLRAAAATGNSAAILFLADGMPADVKFALVWGAAARQGHLHVLQALHAAGRCVGACGAARVAARSGHLHVLAWLVEAPDLGVQLDEELFHAAATSGSVELLAWLHERGCPWDSTSFRGAVISGCEAALEWLAERGCPMPDDGFPFAYAVREEDFATLECLRRLGCPWGRTGHVFNECCEAHNGNRIAMLSWLLASGCPIDWPAAVERATMAVTEAAAQVAKDPTSVHWTTQLEEHQATHAWACAEVRRHRQG</sequence>
<dbReference type="InterPro" id="IPR036770">
    <property type="entry name" value="Ankyrin_rpt-contain_sf"/>
</dbReference>
<name>A0A150FZ65_GONPE</name>
<dbReference type="Proteomes" id="UP000075714">
    <property type="component" value="Unassembled WGS sequence"/>
</dbReference>
<protein>
    <recommendedName>
        <fullName evidence="3">Ankyrin repeat domain-containing protein</fullName>
    </recommendedName>
</protein>